<dbReference type="EMBL" id="MG592591">
    <property type="protein sequence ID" value="AUR96395.1"/>
    <property type="molecule type" value="Genomic_DNA"/>
</dbReference>
<accession>A0A2I7RRY9</accession>
<evidence type="ECO:0000313" key="2">
    <source>
        <dbReference type="Proteomes" id="UP000277460"/>
    </source>
</evidence>
<organism evidence="1 2">
    <name type="scientific">Vibrio phage 1.224.A._10N.261.48.B1</name>
    <dbReference type="NCBI Taxonomy" id="1881226"/>
    <lineage>
        <taxon>Viruses</taxon>
        <taxon>Duplodnaviria</taxon>
        <taxon>Heunggongvirae</taxon>
        <taxon>Uroviricota</taxon>
        <taxon>Caudoviricetes</taxon>
        <taxon>Schitoviridae</taxon>
        <taxon>Mukerjeevirus</taxon>
        <taxon>Mukerjeevirus mv48B1</taxon>
    </lineage>
</organism>
<evidence type="ECO:0000313" key="1">
    <source>
        <dbReference type="EMBL" id="AUR96395.1"/>
    </source>
</evidence>
<dbReference type="Proteomes" id="UP000277460">
    <property type="component" value="Segment"/>
</dbReference>
<name>A0A2I7RRY9_9CAUD</name>
<sequence>MTTKLTVVTTSDSIEDFFERVPKNMKKHLHPKLEQEIVKQLEADETGDMYRDTLITNTDLMSKYSSNPERYSRAVKFVSCLNLGKKVYEAFALSHPEKYHEYRQEMRNGNLTKSTLTKKLSLKGANFKKTQMVTELMARSMIPLALTYDHYRHEGVQVLANLMHNADSERVQMESADKLLTHLNLDTTEFKTSADVEESTSSAISMLASTLDKMVDIHKEQRASDPKLKNSEVMDAIIVEATKHTK</sequence>
<keyword evidence="2" id="KW-1185">Reference proteome</keyword>
<reference evidence="1 2" key="1">
    <citation type="submission" date="2017-11" db="EMBL/GenBank/DDBJ databases">
        <title>A major lineage of nontailed dsDNA viruses as unrecognized killers of marine bacteria.</title>
        <authorList>
            <person name="Kauffman K.M."/>
            <person name="Hussain F.A."/>
            <person name="Yang J."/>
            <person name="Arevalo P."/>
            <person name="Brown J.M."/>
            <person name="Chang W.K."/>
            <person name="VanInsberghe D."/>
            <person name="Elsherbini J."/>
            <person name="Cutler M.B."/>
            <person name="Kelly L."/>
            <person name="Polz M.F."/>
        </authorList>
    </citation>
    <scope>NUCLEOTIDE SEQUENCE [LARGE SCALE GENOMIC DNA]</scope>
</reference>
<protein>
    <submittedName>
        <fullName evidence="1">Uncharacterized protein</fullName>
    </submittedName>
</protein>
<proteinExistence type="predicted"/>
<gene>
    <name evidence="1" type="ORF">NVP1224A_28</name>
</gene>